<dbReference type="Proteomes" id="UP001148838">
    <property type="component" value="Unassembled WGS sequence"/>
</dbReference>
<feature type="domain" description="Transposase Tc1-like" evidence="2">
    <location>
        <begin position="131"/>
        <end position="182"/>
    </location>
</feature>
<comment type="caution">
    <text evidence="3">The sequence shown here is derived from an EMBL/GenBank/DDBJ whole genome shotgun (WGS) entry which is preliminary data.</text>
</comment>
<feature type="chain" id="PRO_5045514917" description="Transposase Tc1-like domain-containing protein" evidence="1">
    <location>
        <begin position="19"/>
        <end position="392"/>
    </location>
</feature>
<keyword evidence="4" id="KW-1185">Reference proteome</keyword>
<proteinExistence type="predicted"/>
<dbReference type="Gene3D" id="3.30.420.10">
    <property type="entry name" value="Ribonuclease H-like superfamily/Ribonuclease H"/>
    <property type="match status" value="1"/>
</dbReference>
<reference evidence="3 4" key="1">
    <citation type="journal article" date="2022" name="Allergy">
        <title>Genome assembly and annotation of Periplaneta americana reveal a comprehensive cockroach allergen profile.</title>
        <authorList>
            <person name="Wang L."/>
            <person name="Xiong Q."/>
            <person name="Saelim N."/>
            <person name="Wang L."/>
            <person name="Nong W."/>
            <person name="Wan A.T."/>
            <person name="Shi M."/>
            <person name="Liu X."/>
            <person name="Cao Q."/>
            <person name="Hui J.H.L."/>
            <person name="Sookrung N."/>
            <person name="Leung T.F."/>
            <person name="Tungtrongchitr A."/>
            <person name="Tsui S.K.W."/>
        </authorList>
    </citation>
    <scope>NUCLEOTIDE SEQUENCE [LARGE SCALE GENOMIC DNA]</scope>
    <source>
        <strain evidence="3">PWHHKU_190912</strain>
    </source>
</reference>
<evidence type="ECO:0000259" key="2">
    <source>
        <dbReference type="Pfam" id="PF01498"/>
    </source>
</evidence>
<protein>
    <recommendedName>
        <fullName evidence="2">Transposase Tc1-like domain-containing protein</fullName>
    </recommendedName>
</protein>
<dbReference type="Pfam" id="PF01498">
    <property type="entry name" value="HTH_Tnp_Tc3_2"/>
    <property type="match status" value="1"/>
</dbReference>
<keyword evidence="1" id="KW-0732">Signal</keyword>
<name>A0ABQ8TR10_PERAM</name>
<evidence type="ECO:0000313" key="3">
    <source>
        <dbReference type="EMBL" id="KAJ4449082.1"/>
    </source>
</evidence>
<dbReference type="InterPro" id="IPR002492">
    <property type="entry name" value="Transposase_Tc1-like"/>
</dbReference>
<accession>A0ABQ8TR10</accession>
<evidence type="ECO:0000256" key="1">
    <source>
        <dbReference type="SAM" id="SignalP"/>
    </source>
</evidence>
<feature type="signal peptide" evidence="1">
    <location>
        <begin position="1"/>
        <end position="18"/>
    </location>
</feature>
<sequence length="392" mass="44843">MAGLYSAVFLLSVVVVPCFPPDDTVSFAKVGFKDAKVIFLKELSLFRVCCHLLNEGVTRADFDIVLGRSRHVSKTVELRLDRDTFHQVRMRGSAWKCDIRPPEGIWSGISGGSSGEEREERPPHIFLLLKKGANERSGINISPMTTRQRIKEFGFSCRTPTKKPFLKPYMVKKRLSWAKQHQSWTVDDWKKVCFSDESTIPILADKSVFVRRRKGEQYNNDCIMKAVKHPLSIMVWSIVSGHGTGRLYFVQGMMRQYQYIKVLKERLLSQVHEWFPDGDFVFIHVSAPCHKANKVTKFLSDNKIKVLDWPVEVRKEHRRPALQICGVVEIYLHFTGLDVGSEIRLRKPAITAGDHRANHTIPPFWLDDRPPLLRQVAVKPAAGWSVLALRGL</sequence>
<organism evidence="3 4">
    <name type="scientific">Periplaneta americana</name>
    <name type="common">American cockroach</name>
    <name type="synonym">Blatta americana</name>
    <dbReference type="NCBI Taxonomy" id="6978"/>
    <lineage>
        <taxon>Eukaryota</taxon>
        <taxon>Metazoa</taxon>
        <taxon>Ecdysozoa</taxon>
        <taxon>Arthropoda</taxon>
        <taxon>Hexapoda</taxon>
        <taxon>Insecta</taxon>
        <taxon>Pterygota</taxon>
        <taxon>Neoptera</taxon>
        <taxon>Polyneoptera</taxon>
        <taxon>Dictyoptera</taxon>
        <taxon>Blattodea</taxon>
        <taxon>Blattoidea</taxon>
        <taxon>Blattidae</taxon>
        <taxon>Blattinae</taxon>
        <taxon>Periplaneta</taxon>
    </lineage>
</organism>
<dbReference type="InterPro" id="IPR036397">
    <property type="entry name" value="RNaseH_sf"/>
</dbReference>
<evidence type="ECO:0000313" key="4">
    <source>
        <dbReference type="Proteomes" id="UP001148838"/>
    </source>
</evidence>
<dbReference type="EMBL" id="JAJSOF020000003">
    <property type="protein sequence ID" value="KAJ4449082.1"/>
    <property type="molecule type" value="Genomic_DNA"/>
</dbReference>
<gene>
    <name evidence="3" type="ORF">ANN_00477</name>
</gene>